<dbReference type="RefSeq" id="WP_032548950.1">
    <property type="nucleotide sequence ID" value="NZ_JFFR01000002.1"/>
</dbReference>
<dbReference type="EMBL" id="JFFR01000002">
    <property type="protein sequence ID" value="KDN29979.1"/>
    <property type="molecule type" value="Genomic_DNA"/>
</dbReference>
<dbReference type="STRING" id="212667.VFDL14_04380"/>
<reference evidence="1 2" key="1">
    <citation type="submission" date="2014-02" db="EMBL/GenBank/DDBJ databases">
        <title>Vibrio fortis Dalian14 Genome Sequencing.</title>
        <authorList>
            <person name="Wang Y."/>
            <person name="Song L."/>
            <person name="Liu G."/>
            <person name="Ding J."/>
        </authorList>
    </citation>
    <scope>NUCLEOTIDE SEQUENCE [LARGE SCALE GENOMIC DNA]</scope>
    <source>
        <strain evidence="1 2">Dalian14</strain>
    </source>
</reference>
<comment type="caution">
    <text evidence="1">The sequence shown here is derived from an EMBL/GenBank/DDBJ whole genome shotgun (WGS) entry which is preliminary data.</text>
</comment>
<organism evidence="1 2">
    <name type="scientific">Vibrio fortis</name>
    <dbReference type="NCBI Taxonomy" id="212667"/>
    <lineage>
        <taxon>Bacteria</taxon>
        <taxon>Pseudomonadati</taxon>
        <taxon>Pseudomonadota</taxon>
        <taxon>Gammaproteobacteria</taxon>
        <taxon>Vibrionales</taxon>
        <taxon>Vibrionaceae</taxon>
        <taxon>Vibrio</taxon>
    </lineage>
</organism>
<dbReference type="Gene3D" id="3.10.450.50">
    <property type="match status" value="2"/>
</dbReference>
<dbReference type="InterPro" id="IPR009959">
    <property type="entry name" value="Cyclase_SnoaL-like"/>
</dbReference>
<keyword evidence="2" id="KW-1185">Reference proteome</keyword>
<accession>A0A066V0F4</accession>
<gene>
    <name evidence="1" type="ORF">VFDL14_04380</name>
</gene>
<name>A0A066V0F4_9VIBR</name>
<sequence>MSNFDNKERIRALNNAMYDFDLSHVEEQLSDLISDDATLQYSFPFEQLSNKSMLVTELYQPLLKAIPDLEKRTYILMGGQANKSDWVGCAGYYTGSFMEPWLDIPPTGHQVSMRFHEFYRFESGKVVEIQALWDIPELMMQANAWPMTPSLGREWHPPAPATLDGIVGEMDTALADTSLTVVSQMLNGLSKHAQGGVEAMELDSFWHPNMSWYGPSGIGTGRGIKGFRNWHQIPFLNALPDRRTKQGNGYLFSDNNYVAFTAWPGMEMTVSGSGWLGIAPSNQCITMRSLDFWRVEGDKIRENWVLVDLLDVYHQLGVDVFARMKELNKARYRQFEK</sequence>
<dbReference type="AlphaFoldDB" id="A0A066V0F4"/>
<evidence type="ECO:0000313" key="1">
    <source>
        <dbReference type="EMBL" id="KDN29979.1"/>
    </source>
</evidence>
<dbReference type="InterPro" id="IPR032710">
    <property type="entry name" value="NTF2-like_dom_sf"/>
</dbReference>
<dbReference type="OrthoDB" id="1948945at2"/>
<dbReference type="SUPFAM" id="SSF54427">
    <property type="entry name" value="NTF2-like"/>
    <property type="match status" value="2"/>
</dbReference>
<dbReference type="PANTHER" id="PTHR38436:SF1">
    <property type="entry name" value="ESTER CYCLASE"/>
    <property type="match status" value="1"/>
</dbReference>
<dbReference type="PANTHER" id="PTHR38436">
    <property type="entry name" value="POLYKETIDE CYCLASE SNOAL-LIKE DOMAIN"/>
    <property type="match status" value="1"/>
</dbReference>
<dbReference type="Proteomes" id="UP000027219">
    <property type="component" value="Unassembled WGS sequence"/>
</dbReference>
<evidence type="ECO:0000313" key="2">
    <source>
        <dbReference type="Proteomes" id="UP000027219"/>
    </source>
</evidence>
<dbReference type="GO" id="GO:0030638">
    <property type="term" value="P:polyketide metabolic process"/>
    <property type="evidence" value="ECO:0007669"/>
    <property type="project" value="InterPro"/>
</dbReference>
<dbReference type="Pfam" id="PF07366">
    <property type="entry name" value="SnoaL"/>
    <property type="match status" value="2"/>
</dbReference>
<protein>
    <submittedName>
        <fullName evidence="1">Polyketide cyclase</fullName>
    </submittedName>
</protein>
<proteinExistence type="predicted"/>